<name>A0A1Q9D6H1_SYMMI</name>
<comment type="caution">
    <text evidence="1">The sequence shown here is derived from an EMBL/GenBank/DDBJ whole genome shotgun (WGS) entry which is preliminary data.</text>
</comment>
<reference evidence="1 2" key="1">
    <citation type="submission" date="2016-02" db="EMBL/GenBank/DDBJ databases">
        <title>Genome analysis of coral dinoflagellate symbionts highlights evolutionary adaptations to a symbiotic lifestyle.</title>
        <authorList>
            <person name="Aranda M."/>
            <person name="Li Y."/>
            <person name="Liew Y.J."/>
            <person name="Baumgarten S."/>
            <person name="Simakov O."/>
            <person name="Wilson M."/>
            <person name="Piel J."/>
            <person name="Ashoor H."/>
            <person name="Bougouffa S."/>
            <person name="Bajic V.B."/>
            <person name="Ryu T."/>
            <person name="Ravasi T."/>
            <person name="Bayer T."/>
            <person name="Micklem G."/>
            <person name="Kim H."/>
            <person name="Bhak J."/>
            <person name="Lajeunesse T.C."/>
            <person name="Voolstra C.R."/>
        </authorList>
    </citation>
    <scope>NUCLEOTIDE SEQUENCE [LARGE SCALE GENOMIC DNA]</scope>
    <source>
        <strain evidence="1 2">CCMP2467</strain>
    </source>
</reference>
<proteinExistence type="predicted"/>
<dbReference type="AlphaFoldDB" id="A0A1Q9D6H1"/>
<sequence length="112" mass="11396">MADLTSSLVACQIRCGGPEETGACEQGVAAVGGLLTLRMTPIGSLLHPLLTSLRTSACSRASKLFNLTSLGTALRGTGSFAVSKPLETPSLTVPAVARTSPGRSVDVARVTL</sequence>
<keyword evidence="2" id="KW-1185">Reference proteome</keyword>
<protein>
    <submittedName>
        <fullName evidence="1">Uncharacterized protein</fullName>
    </submittedName>
</protein>
<gene>
    <name evidence="1" type="ORF">AK812_SmicGene27609</name>
</gene>
<evidence type="ECO:0000313" key="2">
    <source>
        <dbReference type="Proteomes" id="UP000186817"/>
    </source>
</evidence>
<dbReference type="EMBL" id="LSRX01000695">
    <property type="protein sequence ID" value="OLP90778.1"/>
    <property type="molecule type" value="Genomic_DNA"/>
</dbReference>
<dbReference type="Proteomes" id="UP000186817">
    <property type="component" value="Unassembled WGS sequence"/>
</dbReference>
<accession>A0A1Q9D6H1</accession>
<evidence type="ECO:0000313" key="1">
    <source>
        <dbReference type="EMBL" id="OLP90778.1"/>
    </source>
</evidence>
<organism evidence="1 2">
    <name type="scientific">Symbiodinium microadriaticum</name>
    <name type="common">Dinoflagellate</name>
    <name type="synonym">Zooxanthella microadriatica</name>
    <dbReference type="NCBI Taxonomy" id="2951"/>
    <lineage>
        <taxon>Eukaryota</taxon>
        <taxon>Sar</taxon>
        <taxon>Alveolata</taxon>
        <taxon>Dinophyceae</taxon>
        <taxon>Suessiales</taxon>
        <taxon>Symbiodiniaceae</taxon>
        <taxon>Symbiodinium</taxon>
    </lineage>
</organism>